<dbReference type="PROSITE" id="PS51257">
    <property type="entry name" value="PROKAR_LIPOPROTEIN"/>
    <property type="match status" value="1"/>
</dbReference>
<sequence length="403" mass="44167">MKIKILSILVIVLGVIIGCSSDDVSSNMPSNPQNSTCSNGYAGPYPCNNYDLIAHLPLTTFGGVGLAGNDSWGWTDSSTGKEYALICTTRGTSFVDITNAENPIFLGTLNTATGASTWRDIKVYNDYAFIVSEAQDHGMQIFDLTHLRDVSSAPQEFTADAHYTGFGNAHNIVINEESGYAYAVGSNTFSGGPHFINIQDPLNPFAAGGFSGYSHDAQVVTYNGPDTDYIGKEILIGSNVFEVGLFDVTDKSNPIEISTVNYSNIGYTHQGWFTSDMNYFILGDELDEVNYGSNTRTLIFDFTDLDNPIYFTDFFGTSQAIDHNGYVKDNLYYQANYTAGVTIYDISNIENNSVSKVGFFDTYPENNSTNFSGAWNVYPYFESGNIIISDINRGLFIIRKSGT</sequence>
<keyword evidence="2" id="KW-1185">Reference proteome</keyword>
<protein>
    <submittedName>
        <fullName evidence="1">Regulator</fullName>
    </submittedName>
</protein>
<name>A0A2K1E3Y3_9FLAO</name>
<reference evidence="1 2" key="1">
    <citation type="submission" date="2018-01" db="EMBL/GenBank/DDBJ databases">
        <title>The draft genome of Hanstruepera neustonica JCM19743.</title>
        <authorList>
            <person name="He R.-H."/>
            <person name="Du Z.-J."/>
        </authorList>
    </citation>
    <scope>NUCLEOTIDE SEQUENCE [LARGE SCALE GENOMIC DNA]</scope>
    <source>
        <strain evidence="1 2">JCM19743</strain>
    </source>
</reference>
<dbReference type="Proteomes" id="UP000236641">
    <property type="component" value="Unassembled WGS sequence"/>
</dbReference>
<evidence type="ECO:0000313" key="1">
    <source>
        <dbReference type="EMBL" id="PNQ74994.1"/>
    </source>
</evidence>
<dbReference type="RefSeq" id="WP_103050845.1">
    <property type="nucleotide sequence ID" value="NZ_POWF01000001.1"/>
</dbReference>
<proteinExistence type="predicted"/>
<comment type="caution">
    <text evidence="1">The sequence shown here is derived from an EMBL/GenBank/DDBJ whole genome shotgun (WGS) entry which is preliminary data.</text>
</comment>
<accession>A0A2K1E3Y3</accession>
<dbReference type="PANTHER" id="PTHR38787">
    <property type="entry name" value="REGULATORY P DOMAIN-CONTAINING PROTEIN"/>
    <property type="match status" value="1"/>
</dbReference>
<organism evidence="1 2">
    <name type="scientific">Hanstruepera neustonica</name>
    <dbReference type="NCBI Taxonomy" id="1445657"/>
    <lineage>
        <taxon>Bacteria</taxon>
        <taxon>Pseudomonadati</taxon>
        <taxon>Bacteroidota</taxon>
        <taxon>Flavobacteriia</taxon>
        <taxon>Flavobacteriales</taxon>
        <taxon>Flavobacteriaceae</taxon>
        <taxon>Hanstruepera</taxon>
    </lineage>
</organism>
<dbReference type="EMBL" id="POWF01000001">
    <property type="protein sequence ID" value="PNQ74994.1"/>
    <property type="molecule type" value="Genomic_DNA"/>
</dbReference>
<evidence type="ECO:0000313" key="2">
    <source>
        <dbReference type="Proteomes" id="UP000236641"/>
    </source>
</evidence>
<dbReference type="OrthoDB" id="9815940at2"/>
<dbReference type="GO" id="GO:0005576">
    <property type="term" value="C:extracellular region"/>
    <property type="evidence" value="ECO:0007669"/>
    <property type="project" value="TreeGrafter"/>
</dbReference>
<dbReference type="AlphaFoldDB" id="A0A2K1E3Y3"/>
<dbReference type="PANTHER" id="PTHR38787:SF3">
    <property type="entry name" value="REGULATORY P DOMAIN-CONTAINING PROTEIN"/>
    <property type="match status" value="1"/>
</dbReference>
<dbReference type="NCBIfam" id="TIGR04312">
    <property type="entry name" value="choice_anch_B"/>
    <property type="match status" value="1"/>
</dbReference>
<gene>
    <name evidence="1" type="ORF">C1T31_02335</name>
</gene>
<dbReference type="InterPro" id="IPR027589">
    <property type="entry name" value="Choice_anch_B"/>
</dbReference>